<dbReference type="eggNOG" id="COG0546">
    <property type="taxonomic scope" value="Bacteria"/>
</dbReference>
<organism evidence="1 2">
    <name type="scientific">Ruminiclostridium cellobioparum subsp. termitidis CT1112</name>
    <dbReference type="NCBI Taxonomy" id="1195236"/>
    <lineage>
        <taxon>Bacteria</taxon>
        <taxon>Bacillati</taxon>
        <taxon>Bacillota</taxon>
        <taxon>Clostridia</taxon>
        <taxon>Eubacteriales</taxon>
        <taxon>Oscillospiraceae</taxon>
        <taxon>Ruminiclostridium</taxon>
    </lineage>
</organism>
<dbReference type="Gene3D" id="1.10.150.240">
    <property type="entry name" value="Putative phosphatase, domain 2"/>
    <property type="match status" value="1"/>
</dbReference>
<gene>
    <name evidence="1" type="ORF">CTER_1923</name>
</gene>
<dbReference type="EMBL" id="AORV01000004">
    <property type="protein sequence ID" value="EMS74129.1"/>
    <property type="molecule type" value="Genomic_DNA"/>
</dbReference>
<dbReference type="GO" id="GO:0006281">
    <property type="term" value="P:DNA repair"/>
    <property type="evidence" value="ECO:0007669"/>
    <property type="project" value="TreeGrafter"/>
</dbReference>
<dbReference type="Gene3D" id="3.40.50.1000">
    <property type="entry name" value="HAD superfamily/HAD-like"/>
    <property type="match status" value="1"/>
</dbReference>
<dbReference type="SFLD" id="SFLDG01135">
    <property type="entry name" value="C1.5.6:_HAD__Beta-PGM__Phospha"/>
    <property type="match status" value="1"/>
</dbReference>
<protein>
    <submittedName>
        <fullName evidence="1">HAD-superfamily hydrolase</fullName>
        <ecNumber evidence="1">3.1.3.18</ecNumber>
    </submittedName>
</protein>
<dbReference type="Proteomes" id="UP000014155">
    <property type="component" value="Unassembled WGS sequence"/>
</dbReference>
<evidence type="ECO:0000313" key="1">
    <source>
        <dbReference type="EMBL" id="EMS74129.1"/>
    </source>
</evidence>
<sequence length="220" mass="24082">MKYKAVIFDLDGTLIDSLEDLADSANEALAKHGFACHPAAAYKKFVGNGVKQLIKNAVPAGTGEEIVDSILDDYRIIYNNNYVNKTKPYGNIPEMLVKLRAAGIKMAVCSNKPHRPTNEIIEKVLGKDYFEVIFGEREGVPRKPDPAALLEAAEHMGITPAEAIYLGDSGGDMISARNAGMYAAGALWGFREKEELEECGSQVLFSDPLQLVEFIDRNNS</sequence>
<dbReference type="SFLD" id="SFLDG01129">
    <property type="entry name" value="C1.5:_HAD__Beta-PGM__Phosphata"/>
    <property type="match status" value="1"/>
</dbReference>
<dbReference type="Pfam" id="PF13419">
    <property type="entry name" value="HAD_2"/>
    <property type="match status" value="1"/>
</dbReference>
<dbReference type="NCBIfam" id="TIGR01549">
    <property type="entry name" value="HAD-SF-IA-v1"/>
    <property type="match status" value="1"/>
</dbReference>
<dbReference type="STRING" id="1195236.CTER_1923"/>
<dbReference type="FunFam" id="3.40.50.1000:FF:000022">
    <property type="entry name" value="Phosphoglycolate phosphatase"/>
    <property type="match status" value="1"/>
</dbReference>
<reference evidence="1 2" key="1">
    <citation type="journal article" date="2013" name="Genome Announc.">
        <title>Draft Genome Sequence of the Cellulolytic, Mesophilic, Anaerobic Bacterium Clostridium termitidis Strain CT1112 (DSM 5398).</title>
        <authorList>
            <person name="Lal S."/>
            <person name="Ramachandran U."/>
            <person name="Zhang X."/>
            <person name="Munir R."/>
            <person name="Sparling R."/>
            <person name="Levin D.B."/>
        </authorList>
    </citation>
    <scope>NUCLEOTIDE SEQUENCE [LARGE SCALE GENOMIC DNA]</scope>
    <source>
        <strain evidence="1 2">CT1112</strain>
    </source>
</reference>
<dbReference type="PANTHER" id="PTHR43434:SF1">
    <property type="entry name" value="PHOSPHOGLYCOLATE PHOSPHATASE"/>
    <property type="match status" value="1"/>
</dbReference>
<dbReference type="InterPro" id="IPR050155">
    <property type="entry name" value="HAD-like_hydrolase_sf"/>
</dbReference>
<dbReference type="InterPro" id="IPR023198">
    <property type="entry name" value="PGP-like_dom2"/>
</dbReference>
<keyword evidence="2" id="KW-1185">Reference proteome</keyword>
<dbReference type="SFLD" id="SFLDS00003">
    <property type="entry name" value="Haloacid_Dehalogenase"/>
    <property type="match status" value="1"/>
</dbReference>
<keyword evidence="1" id="KW-0378">Hydrolase</keyword>
<dbReference type="PATRIC" id="fig|1195236.3.peg.123"/>
<dbReference type="InterPro" id="IPR041492">
    <property type="entry name" value="HAD_2"/>
</dbReference>
<accession>S0FYC7</accession>
<evidence type="ECO:0000313" key="2">
    <source>
        <dbReference type="Proteomes" id="UP000014155"/>
    </source>
</evidence>
<dbReference type="AlphaFoldDB" id="S0FYC7"/>
<dbReference type="InterPro" id="IPR036412">
    <property type="entry name" value="HAD-like_sf"/>
</dbReference>
<comment type="caution">
    <text evidence="1">The sequence shown here is derived from an EMBL/GenBank/DDBJ whole genome shotgun (WGS) entry which is preliminary data.</text>
</comment>
<dbReference type="PANTHER" id="PTHR43434">
    <property type="entry name" value="PHOSPHOGLYCOLATE PHOSPHATASE"/>
    <property type="match status" value="1"/>
</dbReference>
<dbReference type="GO" id="GO:0005829">
    <property type="term" value="C:cytosol"/>
    <property type="evidence" value="ECO:0007669"/>
    <property type="project" value="TreeGrafter"/>
</dbReference>
<proteinExistence type="predicted"/>
<dbReference type="InterPro" id="IPR006439">
    <property type="entry name" value="HAD-SF_hydro_IA"/>
</dbReference>
<dbReference type="EC" id="3.1.3.18" evidence="1"/>
<dbReference type="SUPFAM" id="SSF56784">
    <property type="entry name" value="HAD-like"/>
    <property type="match status" value="1"/>
</dbReference>
<dbReference type="GO" id="GO:0008967">
    <property type="term" value="F:phosphoglycolate phosphatase activity"/>
    <property type="evidence" value="ECO:0007669"/>
    <property type="project" value="UniProtKB-EC"/>
</dbReference>
<name>S0FYC7_RUMCE</name>
<dbReference type="NCBIfam" id="TIGR01509">
    <property type="entry name" value="HAD-SF-IA-v3"/>
    <property type="match status" value="1"/>
</dbReference>
<dbReference type="InterPro" id="IPR023214">
    <property type="entry name" value="HAD_sf"/>
</dbReference>
<dbReference type="PRINTS" id="PR00413">
    <property type="entry name" value="HADHALOGNASE"/>
</dbReference>
<dbReference type="RefSeq" id="WP_004622890.1">
    <property type="nucleotide sequence ID" value="NZ_AORV01000004.1"/>
</dbReference>